<sequence length="312" mass="36495">MDDIPDVLCINCENMIEYNKLAAHSSICLEPTQQVLKYNTMSFLSGLNFRLIRLKSSIEALVYYENDFSSNFPKTNLEFLISKANELLAITDITMDSVNIATAINSQLRKLSSIIPSKYFIYSERLRLLSLEKTYFILDVISKNTERTSISQMLMTKKYEIDNTKKQMKFLTRAKHRLEHRTNSCDNFEEVSSNRMARSSAASNIGSPVDRNCNGLTEFDDLQPFFLIKRQKSVDQKYDKKKNFYSKCLVVKLTFPSRHPAQYIQIHELYEKILKNNTPVEMWEEFIKDEFNHPERWVNLEVMPKIELISKS</sequence>
<keyword evidence="2" id="KW-1185">Reference proteome</keyword>
<name>A0A1R2B3M0_9CILI</name>
<gene>
    <name evidence="1" type="ORF">SteCoe_30440</name>
</gene>
<organism evidence="1 2">
    <name type="scientific">Stentor coeruleus</name>
    <dbReference type="NCBI Taxonomy" id="5963"/>
    <lineage>
        <taxon>Eukaryota</taxon>
        <taxon>Sar</taxon>
        <taxon>Alveolata</taxon>
        <taxon>Ciliophora</taxon>
        <taxon>Postciliodesmatophora</taxon>
        <taxon>Heterotrichea</taxon>
        <taxon>Heterotrichida</taxon>
        <taxon>Stentoridae</taxon>
        <taxon>Stentor</taxon>
    </lineage>
</organism>
<accession>A0A1R2B3M0</accession>
<dbReference type="EMBL" id="MPUH01000996">
    <property type="protein sequence ID" value="OMJ71378.1"/>
    <property type="molecule type" value="Genomic_DNA"/>
</dbReference>
<dbReference type="Proteomes" id="UP000187209">
    <property type="component" value="Unassembled WGS sequence"/>
</dbReference>
<proteinExistence type="predicted"/>
<comment type="caution">
    <text evidence="1">The sequence shown here is derived from an EMBL/GenBank/DDBJ whole genome shotgun (WGS) entry which is preliminary data.</text>
</comment>
<protein>
    <submittedName>
        <fullName evidence="1">Uncharacterized protein</fullName>
    </submittedName>
</protein>
<evidence type="ECO:0000313" key="2">
    <source>
        <dbReference type="Proteomes" id="UP000187209"/>
    </source>
</evidence>
<dbReference type="OrthoDB" id="298148at2759"/>
<evidence type="ECO:0000313" key="1">
    <source>
        <dbReference type="EMBL" id="OMJ71378.1"/>
    </source>
</evidence>
<reference evidence="1 2" key="1">
    <citation type="submission" date="2016-11" db="EMBL/GenBank/DDBJ databases">
        <title>The macronuclear genome of Stentor coeruleus: a giant cell with tiny introns.</title>
        <authorList>
            <person name="Slabodnick M."/>
            <person name="Ruby J.G."/>
            <person name="Reiff S.B."/>
            <person name="Swart E.C."/>
            <person name="Gosai S."/>
            <person name="Prabakaran S."/>
            <person name="Witkowska E."/>
            <person name="Larue G.E."/>
            <person name="Fisher S."/>
            <person name="Freeman R.M."/>
            <person name="Gunawardena J."/>
            <person name="Chu W."/>
            <person name="Stover N.A."/>
            <person name="Gregory B.D."/>
            <person name="Nowacki M."/>
            <person name="Derisi J."/>
            <person name="Roy S.W."/>
            <person name="Marshall W.F."/>
            <person name="Sood P."/>
        </authorList>
    </citation>
    <scope>NUCLEOTIDE SEQUENCE [LARGE SCALE GENOMIC DNA]</scope>
    <source>
        <strain evidence="1">WM001</strain>
    </source>
</reference>
<dbReference type="AlphaFoldDB" id="A0A1R2B3M0"/>